<proteinExistence type="predicted"/>
<reference evidence="1" key="1">
    <citation type="submission" date="2020-05" db="EMBL/GenBank/DDBJ databases">
        <authorList>
            <person name="Chiriac C."/>
            <person name="Salcher M."/>
            <person name="Ghai R."/>
            <person name="Kavagutti S V."/>
        </authorList>
    </citation>
    <scope>NUCLEOTIDE SEQUENCE</scope>
</reference>
<organism evidence="1">
    <name type="scientific">freshwater metagenome</name>
    <dbReference type="NCBI Taxonomy" id="449393"/>
    <lineage>
        <taxon>unclassified sequences</taxon>
        <taxon>metagenomes</taxon>
        <taxon>ecological metagenomes</taxon>
    </lineage>
</organism>
<name>A0A6J6BS84_9ZZZZ</name>
<dbReference type="PANTHER" id="PTHR11941:SF54">
    <property type="entry name" value="ENOYL-COA HYDRATASE, MITOCHONDRIAL"/>
    <property type="match status" value="1"/>
</dbReference>
<protein>
    <submittedName>
        <fullName evidence="1">Unannotated protein</fullName>
    </submittedName>
</protein>
<sequence>MTSAPVTLEARDGVLVAHLDDGKANALSSVMIRAIHEAIDAAEGDSSVSALVLHGRPGKFCAGFDLEVMRGGDLAAVVGLVSDGGELVQRLYGASVPVVAACTGHALAAGALLLLGCDLRIGADVDCKIGLNEVAIGMVLPAWAITISEERLDGRHLQRAVALAEVTDGRGAIDAGFLDRVVAADEVLDAAVAAAAGLASLHRRAYAGTVRALRGGTLDRMAAQIADDRAAGNVPSV</sequence>
<dbReference type="NCBIfam" id="NF004858">
    <property type="entry name" value="PRK06213.1"/>
    <property type="match status" value="1"/>
</dbReference>
<dbReference type="GO" id="GO:0006635">
    <property type="term" value="P:fatty acid beta-oxidation"/>
    <property type="evidence" value="ECO:0007669"/>
    <property type="project" value="TreeGrafter"/>
</dbReference>
<dbReference type="InterPro" id="IPR001753">
    <property type="entry name" value="Enoyl-CoA_hydra/iso"/>
</dbReference>
<dbReference type="CDD" id="cd06558">
    <property type="entry name" value="crotonase-like"/>
    <property type="match status" value="1"/>
</dbReference>
<dbReference type="Pfam" id="PF00378">
    <property type="entry name" value="ECH_1"/>
    <property type="match status" value="1"/>
</dbReference>
<dbReference type="GO" id="GO:0003824">
    <property type="term" value="F:catalytic activity"/>
    <property type="evidence" value="ECO:0007669"/>
    <property type="project" value="UniProtKB-ARBA"/>
</dbReference>
<dbReference type="EMBL" id="CAEZSR010000007">
    <property type="protein sequence ID" value="CAB4541872.1"/>
    <property type="molecule type" value="Genomic_DNA"/>
</dbReference>
<gene>
    <name evidence="1" type="ORF">UFOPK1493_00364</name>
</gene>
<dbReference type="SUPFAM" id="SSF52096">
    <property type="entry name" value="ClpP/crotonase"/>
    <property type="match status" value="1"/>
</dbReference>
<dbReference type="Gene3D" id="3.90.226.10">
    <property type="entry name" value="2-enoyl-CoA Hydratase, Chain A, domain 1"/>
    <property type="match status" value="1"/>
</dbReference>
<accession>A0A6J6BS84</accession>
<dbReference type="AlphaFoldDB" id="A0A6J6BS84"/>
<dbReference type="PANTHER" id="PTHR11941">
    <property type="entry name" value="ENOYL-COA HYDRATASE-RELATED"/>
    <property type="match status" value="1"/>
</dbReference>
<dbReference type="InterPro" id="IPR029045">
    <property type="entry name" value="ClpP/crotonase-like_dom_sf"/>
</dbReference>
<evidence type="ECO:0000313" key="1">
    <source>
        <dbReference type="EMBL" id="CAB4541872.1"/>
    </source>
</evidence>